<feature type="region of interest" description="Disordered" evidence="1">
    <location>
        <begin position="179"/>
        <end position="475"/>
    </location>
</feature>
<feature type="compositionally biased region" description="Basic and acidic residues" evidence="1">
    <location>
        <begin position="352"/>
        <end position="361"/>
    </location>
</feature>
<feature type="compositionally biased region" description="Basic and acidic residues" evidence="1">
    <location>
        <begin position="226"/>
        <end position="258"/>
    </location>
</feature>
<feature type="compositionally biased region" description="Basic and acidic residues" evidence="1">
    <location>
        <begin position="101"/>
        <end position="113"/>
    </location>
</feature>
<dbReference type="OrthoDB" id="9241at2759"/>
<dbReference type="Proteomes" id="UP000247409">
    <property type="component" value="Unassembled WGS sequence"/>
</dbReference>
<feature type="region of interest" description="Disordered" evidence="1">
    <location>
        <begin position="23"/>
        <end position="149"/>
    </location>
</feature>
<evidence type="ECO:0000313" key="2">
    <source>
        <dbReference type="EMBL" id="PXF48828.1"/>
    </source>
</evidence>
<proteinExistence type="predicted"/>
<reference evidence="2 3" key="1">
    <citation type="journal article" date="2018" name="Mol. Biol. Evol.">
        <title>Analysis of the draft genome of the red seaweed Gracilariopsis chorda provides insights into genome size evolution in Rhodophyta.</title>
        <authorList>
            <person name="Lee J."/>
            <person name="Yang E.C."/>
            <person name="Graf L."/>
            <person name="Yang J.H."/>
            <person name="Qiu H."/>
            <person name="Zel Zion U."/>
            <person name="Chan C.X."/>
            <person name="Stephens T.G."/>
            <person name="Weber A.P.M."/>
            <person name="Boo G.H."/>
            <person name="Boo S.M."/>
            <person name="Kim K.M."/>
            <person name="Shin Y."/>
            <person name="Jung M."/>
            <person name="Lee S.J."/>
            <person name="Yim H.S."/>
            <person name="Lee J.H."/>
            <person name="Bhattacharya D."/>
            <person name="Yoon H.S."/>
        </authorList>
    </citation>
    <scope>NUCLEOTIDE SEQUENCE [LARGE SCALE GENOMIC DNA]</scope>
    <source>
        <strain evidence="2 3">SKKU-2015</strain>
        <tissue evidence="2">Whole body</tissue>
    </source>
</reference>
<comment type="caution">
    <text evidence="2">The sequence shown here is derived from an EMBL/GenBank/DDBJ whole genome shotgun (WGS) entry which is preliminary data.</text>
</comment>
<evidence type="ECO:0000256" key="1">
    <source>
        <dbReference type="SAM" id="MobiDB-lite"/>
    </source>
</evidence>
<evidence type="ECO:0000313" key="3">
    <source>
        <dbReference type="Proteomes" id="UP000247409"/>
    </source>
</evidence>
<name>A0A2V3J342_9FLOR</name>
<keyword evidence="3" id="KW-1185">Reference proteome</keyword>
<feature type="compositionally biased region" description="Basic and acidic residues" evidence="1">
    <location>
        <begin position="271"/>
        <end position="333"/>
    </location>
</feature>
<feature type="compositionally biased region" description="Basic and acidic residues" evidence="1">
    <location>
        <begin position="394"/>
        <end position="403"/>
    </location>
</feature>
<sequence length="475" mass="53527">MGKRKPGKGKAKVVLSLAEFTQDVQGAGKDNEIAALPTAPKAAEEWEAEGGRPEYNSRGYKERSSSHRERSYDADVEFEDRDWTRKGPLEESQGPSFGGGAERDWGGIRRGPLEAEEEAAAPERDWEGIRRGPVESSFQSNSVERDWSARKGPIEAEVASGRTISDNQWSNARHAPVEAEFTEKKNEQDWSVRRPIEAESSTLAPESSDWAARKRPVEAEFAAPTPERDWTARKGPIDADVQKETPETNWADVRRRPVEASFSQEQTDVDWSARKGPIDTEVEKVGKAIRDIDFSDKRGSKLLELENKELEEDPVKKEARDNWRRDTPGDTERKTRHYGSRIPNSSSQEQLPVRKERDWGAARRRSHPVEARLSPPRRDMPEKSAEDEEADTSANHEDRHETEQADGESDWTTVRSHQRRSTGSNRRHSGRNFNRRGSRPLERDNANEGMSRADFSAKGDDSSHGPPPMASATDA</sequence>
<dbReference type="EMBL" id="NBIV01000011">
    <property type="protein sequence ID" value="PXF48828.1"/>
    <property type="molecule type" value="Genomic_DNA"/>
</dbReference>
<feature type="compositionally biased region" description="Basic residues" evidence="1">
    <location>
        <begin position="416"/>
        <end position="438"/>
    </location>
</feature>
<accession>A0A2V3J342</accession>
<feature type="compositionally biased region" description="Basic and acidic residues" evidence="1">
    <location>
        <begin position="59"/>
        <end position="73"/>
    </location>
</feature>
<protein>
    <submittedName>
        <fullName evidence="2">Uncharacterized protein</fullName>
    </submittedName>
</protein>
<feature type="compositionally biased region" description="Basic and acidic residues" evidence="1">
    <location>
        <begin position="121"/>
        <end position="133"/>
    </location>
</feature>
<feature type="compositionally biased region" description="Basic and acidic residues" evidence="1">
    <location>
        <begin position="179"/>
        <end position="197"/>
    </location>
</feature>
<dbReference type="AlphaFoldDB" id="A0A2V3J342"/>
<gene>
    <name evidence="2" type="ORF">BWQ96_01384</name>
</gene>
<organism evidence="2 3">
    <name type="scientific">Gracilariopsis chorda</name>
    <dbReference type="NCBI Taxonomy" id="448386"/>
    <lineage>
        <taxon>Eukaryota</taxon>
        <taxon>Rhodophyta</taxon>
        <taxon>Florideophyceae</taxon>
        <taxon>Rhodymeniophycidae</taxon>
        <taxon>Gracilariales</taxon>
        <taxon>Gracilariaceae</taxon>
        <taxon>Gracilariopsis</taxon>
    </lineage>
</organism>